<reference evidence="2" key="2">
    <citation type="submission" date="2021-04" db="EMBL/GenBank/DDBJ databases">
        <authorList>
            <person name="Podell S."/>
        </authorList>
    </citation>
    <scope>NUCLEOTIDE SEQUENCE</scope>
    <source>
        <strain evidence="2">Hildebrandi</strain>
    </source>
</reference>
<name>A0A9K3LAQ4_9STRA</name>
<dbReference type="OrthoDB" id="44016at2759"/>
<reference evidence="2" key="1">
    <citation type="journal article" date="2021" name="Sci. Rep.">
        <title>Diploid genomic architecture of Nitzschia inconspicua, an elite biomass production diatom.</title>
        <authorList>
            <person name="Oliver A."/>
            <person name="Podell S."/>
            <person name="Pinowska A."/>
            <person name="Traller J.C."/>
            <person name="Smith S.R."/>
            <person name="McClure R."/>
            <person name="Beliaev A."/>
            <person name="Bohutskyi P."/>
            <person name="Hill E.A."/>
            <person name="Rabines A."/>
            <person name="Zheng H."/>
            <person name="Allen L.Z."/>
            <person name="Kuo A."/>
            <person name="Grigoriev I.V."/>
            <person name="Allen A.E."/>
            <person name="Hazlebeck D."/>
            <person name="Allen E.E."/>
        </authorList>
    </citation>
    <scope>NUCLEOTIDE SEQUENCE</scope>
    <source>
        <strain evidence="2">Hildebrandi</strain>
    </source>
</reference>
<evidence type="ECO:0000256" key="1">
    <source>
        <dbReference type="SAM" id="MobiDB-lite"/>
    </source>
</evidence>
<gene>
    <name evidence="2" type="ORF">IV203_014595</name>
</gene>
<dbReference type="AlphaFoldDB" id="A0A9K3LAQ4"/>
<evidence type="ECO:0000313" key="3">
    <source>
        <dbReference type="Proteomes" id="UP000693970"/>
    </source>
</evidence>
<evidence type="ECO:0000313" key="2">
    <source>
        <dbReference type="EMBL" id="KAG7358008.1"/>
    </source>
</evidence>
<comment type="caution">
    <text evidence="2">The sequence shown here is derived from an EMBL/GenBank/DDBJ whole genome shotgun (WGS) entry which is preliminary data.</text>
</comment>
<accession>A0A9K3LAQ4</accession>
<sequence>MASTTKSMKSQALLQPTTTTTSMETLPDVKFFLSRPSYPLGGTVVGTVVIRRPPMNVIVTVPGEMNGDKRHFDDTEMSSSLSSLHSKPTTTSTSTVSLRDQLQSVTIVCAGFCKIDSRWHNVDDYRKIYGRTHPHLLQLCQTTFDADLLAQSSDTVCFWATNGMEALQLQERRAGRWKNFLTVNEVDVKDNVLAYTFRVDLPRDLPHSLHATTCKYYYVAHLLIKTSSQQQILKRPFLVTTDPYATAKSTLQQSQQQSSSPSMVPTTRVKFGTCLGMAHSNGLPCHLSASELARPAGQMTVKHSNHQNNTIRLANNHDCQTIQIRNSRGQPVCVLRVMGLQTATPGCYLHLEWQFDKHPVVPCYQVSACIQGEERAVMENGTSTRTRSILVDTCHDWVEPGITDTISKSLLLDNGGGINSNGTHGGMTEDGFPLCGLQTDLVHIRLWLQVDITVDAESSSSSHSTSTNNLEYSNLSLQLPLHVRHELVDEDELIVEQEDQVMPLTELLGIEDDPEFPFRDIRRDLKNLARTMQRHWTRNETEKINP</sequence>
<dbReference type="EMBL" id="JAGRRH010000014">
    <property type="protein sequence ID" value="KAG7358008.1"/>
    <property type="molecule type" value="Genomic_DNA"/>
</dbReference>
<protein>
    <submittedName>
        <fullName evidence="2">Uncharacterized protein</fullName>
    </submittedName>
</protein>
<dbReference type="Proteomes" id="UP000693970">
    <property type="component" value="Unassembled WGS sequence"/>
</dbReference>
<proteinExistence type="predicted"/>
<feature type="compositionally biased region" description="Low complexity" evidence="1">
    <location>
        <begin position="78"/>
        <end position="93"/>
    </location>
</feature>
<organism evidence="2 3">
    <name type="scientific">Nitzschia inconspicua</name>
    <dbReference type="NCBI Taxonomy" id="303405"/>
    <lineage>
        <taxon>Eukaryota</taxon>
        <taxon>Sar</taxon>
        <taxon>Stramenopiles</taxon>
        <taxon>Ochrophyta</taxon>
        <taxon>Bacillariophyta</taxon>
        <taxon>Bacillariophyceae</taxon>
        <taxon>Bacillariophycidae</taxon>
        <taxon>Bacillariales</taxon>
        <taxon>Bacillariaceae</taxon>
        <taxon>Nitzschia</taxon>
    </lineage>
</organism>
<feature type="region of interest" description="Disordered" evidence="1">
    <location>
        <begin position="66"/>
        <end position="93"/>
    </location>
</feature>
<keyword evidence="3" id="KW-1185">Reference proteome</keyword>